<comment type="caution">
    <text evidence="1">The sequence shown here is derived from an EMBL/GenBank/DDBJ whole genome shotgun (WGS) entry which is preliminary data.</text>
</comment>
<sequence length="72" mass="8319">MEKINLQKGREFPEEFLYLLDKYQIASRVSPERPNLILEEEGDIFIFKVDDLQEELIPFFVVSAGPVDSGSE</sequence>
<evidence type="ECO:0000313" key="1">
    <source>
        <dbReference type="EMBL" id="HBK54265.1"/>
    </source>
</evidence>
<dbReference type="EMBL" id="DNZF01000217">
    <property type="protein sequence ID" value="HBK54265.1"/>
    <property type="molecule type" value="Genomic_DNA"/>
</dbReference>
<name>A0A354YY45_9FIRM</name>
<accession>A0A354YY45</accession>
<protein>
    <submittedName>
        <fullName evidence="1">Uncharacterized protein</fullName>
    </submittedName>
</protein>
<organism evidence="1 2">
    <name type="scientific">Syntrophomonas wolfei</name>
    <dbReference type="NCBI Taxonomy" id="863"/>
    <lineage>
        <taxon>Bacteria</taxon>
        <taxon>Bacillati</taxon>
        <taxon>Bacillota</taxon>
        <taxon>Clostridia</taxon>
        <taxon>Eubacteriales</taxon>
        <taxon>Syntrophomonadaceae</taxon>
        <taxon>Syntrophomonas</taxon>
    </lineage>
</organism>
<reference evidence="1 2" key="1">
    <citation type="journal article" date="2018" name="Nat. Biotechnol.">
        <title>A standardized bacterial taxonomy based on genome phylogeny substantially revises the tree of life.</title>
        <authorList>
            <person name="Parks D.H."/>
            <person name="Chuvochina M."/>
            <person name="Waite D.W."/>
            <person name="Rinke C."/>
            <person name="Skarshewski A."/>
            <person name="Chaumeil P.A."/>
            <person name="Hugenholtz P."/>
        </authorList>
    </citation>
    <scope>NUCLEOTIDE SEQUENCE [LARGE SCALE GENOMIC DNA]</scope>
    <source>
        <strain evidence="1">UBA10948</strain>
    </source>
</reference>
<dbReference type="AlphaFoldDB" id="A0A354YY45"/>
<dbReference type="Proteomes" id="UP000263273">
    <property type="component" value="Unassembled WGS sequence"/>
</dbReference>
<gene>
    <name evidence="1" type="ORF">DDZ44_10045</name>
</gene>
<evidence type="ECO:0000313" key="2">
    <source>
        <dbReference type="Proteomes" id="UP000263273"/>
    </source>
</evidence>
<proteinExistence type="predicted"/>